<protein>
    <recommendedName>
        <fullName evidence="3">Erythromycin esterase family protein</fullName>
    </recommendedName>
</protein>
<dbReference type="PANTHER" id="PTHR31299:SF0">
    <property type="entry name" value="ESTERASE, PUTATIVE (AFU_ORTHOLOGUE AFUA_1G05850)-RELATED"/>
    <property type="match status" value="1"/>
</dbReference>
<accession>A0ABN2EVG5</accession>
<gene>
    <name evidence="1" type="ORF">GCM10009744_02320</name>
</gene>
<dbReference type="SUPFAM" id="SSF159501">
    <property type="entry name" value="EreA/ChaN-like"/>
    <property type="match status" value="1"/>
</dbReference>
<dbReference type="InterPro" id="IPR007815">
    <property type="entry name" value="Emycin_Estase"/>
</dbReference>
<dbReference type="Gene3D" id="3.40.1660.10">
    <property type="entry name" value="EreA-like (biosynthetic domain)"/>
    <property type="match status" value="1"/>
</dbReference>
<evidence type="ECO:0000313" key="2">
    <source>
        <dbReference type="Proteomes" id="UP001501319"/>
    </source>
</evidence>
<dbReference type="InterPro" id="IPR052036">
    <property type="entry name" value="Hydrolase/PRTase-associated"/>
</dbReference>
<name>A0ABN2EVG5_9ACTN</name>
<keyword evidence="2" id="KW-1185">Reference proteome</keyword>
<proteinExistence type="predicted"/>
<dbReference type="PIRSF" id="PIRSF036794">
    <property type="entry name" value="UCP_erythr_ester"/>
    <property type="match status" value="1"/>
</dbReference>
<dbReference type="Proteomes" id="UP001501319">
    <property type="component" value="Unassembled WGS sequence"/>
</dbReference>
<dbReference type="EMBL" id="BAAANE010000001">
    <property type="protein sequence ID" value="GAA1619208.1"/>
    <property type="molecule type" value="Genomic_DNA"/>
</dbReference>
<reference evidence="1 2" key="1">
    <citation type="journal article" date="2019" name="Int. J. Syst. Evol. Microbiol.">
        <title>The Global Catalogue of Microorganisms (GCM) 10K type strain sequencing project: providing services to taxonomists for standard genome sequencing and annotation.</title>
        <authorList>
            <consortium name="The Broad Institute Genomics Platform"/>
            <consortium name="The Broad Institute Genome Sequencing Center for Infectious Disease"/>
            <person name="Wu L."/>
            <person name="Ma J."/>
        </authorList>
    </citation>
    <scope>NUCLEOTIDE SEQUENCE [LARGE SCALE GENOMIC DNA]</scope>
    <source>
        <strain evidence="1 2">JCM 14306</strain>
    </source>
</reference>
<dbReference type="InterPro" id="IPR014622">
    <property type="entry name" value="UCP036794_erythomycin"/>
</dbReference>
<dbReference type="Gene3D" id="3.30.1870.10">
    <property type="entry name" value="EreA-like, domain 2"/>
    <property type="match status" value="1"/>
</dbReference>
<evidence type="ECO:0008006" key="3">
    <source>
        <dbReference type="Google" id="ProtNLM"/>
    </source>
</evidence>
<dbReference type="PANTHER" id="PTHR31299">
    <property type="entry name" value="ESTERASE, PUTATIVE (AFU_ORTHOLOGUE AFUA_1G05850)-RELATED"/>
    <property type="match status" value="1"/>
</dbReference>
<organism evidence="1 2">
    <name type="scientific">Kribbella alba</name>
    <dbReference type="NCBI Taxonomy" id="190197"/>
    <lineage>
        <taxon>Bacteria</taxon>
        <taxon>Bacillati</taxon>
        <taxon>Actinomycetota</taxon>
        <taxon>Actinomycetes</taxon>
        <taxon>Propionibacteriales</taxon>
        <taxon>Kribbellaceae</taxon>
        <taxon>Kribbella</taxon>
    </lineage>
</organism>
<sequence>MRAKTVSVADELVAAVGSAADPIPDIETVNLTDLLRRIGDARLVLLGEASHGTSEFYQLRQRITRELIEREHFRFVAVEADWPDAALVDAYVRRGRQAPAEPSQAFSRFPSWIWRNLDVLEFVEWLRVDNDRNPDLKVAFHGLDLYSLSESMAQVLEYLEKIDPQLADLARERYACLTPYASDPQAYGRAAVTNQYRDCEDDVVALLKELQARRGEYLTGEDEAFLDAEQNARVAQNAEQYYRAMYAGAEPWNIRDQHMFDTLQALMEFHGRTARGVVWAHNSHLGNARATSMAARGEYNLGQLVRQAYGDAAYAIGFGTDHGTVTAAPHWGGEAETMEVRPAHPKSYERLFHTVSEDAFFLPLREKHAAAEVRDGLFEERLERAIGVIYRPQTELASHYFAARLPAQFDEYCWLDATTAVVPLAGAEHTPLEPGHPFAALDI</sequence>
<dbReference type="RefSeq" id="WP_344107596.1">
    <property type="nucleotide sequence ID" value="NZ_BAAANE010000001.1"/>
</dbReference>
<evidence type="ECO:0000313" key="1">
    <source>
        <dbReference type="EMBL" id="GAA1619208.1"/>
    </source>
</evidence>
<comment type="caution">
    <text evidence="1">The sequence shown here is derived from an EMBL/GenBank/DDBJ whole genome shotgun (WGS) entry which is preliminary data.</text>
</comment>
<dbReference type="CDD" id="cd14728">
    <property type="entry name" value="Ere-like"/>
    <property type="match status" value="1"/>
</dbReference>
<dbReference type="Gene3D" id="1.20.1440.30">
    <property type="entry name" value="Biosynthetic Protein domain"/>
    <property type="match status" value="1"/>
</dbReference>
<dbReference type="Pfam" id="PF05139">
    <property type="entry name" value="Erythro_esteras"/>
    <property type="match status" value="1"/>
</dbReference>